<protein>
    <submittedName>
        <fullName evidence="3">HEAT repeat domain-containing protein</fullName>
    </submittedName>
</protein>
<feature type="domain" description="Cyclic nucleotide-binding" evidence="2">
    <location>
        <begin position="947"/>
        <end position="1052"/>
    </location>
</feature>
<proteinExistence type="predicted"/>
<evidence type="ECO:0000313" key="3">
    <source>
        <dbReference type="EMBL" id="WOK08827.1"/>
    </source>
</evidence>
<evidence type="ECO:0000259" key="2">
    <source>
        <dbReference type="PROSITE" id="PS50042"/>
    </source>
</evidence>
<feature type="transmembrane region" description="Helical" evidence="1">
    <location>
        <begin position="52"/>
        <end position="71"/>
    </location>
</feature>
<accession>A0ABZ0IYS9</accession>
<keyword evidence="1" id="KW-0812">Transmembrane</keyword>
<feature type="transmembrane region" description="Helical" evidence="1">
    <location>
        <begin position="227"/>
        <end position="245"/>
    </location>
</feature>
<dbReference type="Gene3D" id="1.25.10.10">
    <property type="entry name" value="Leucine-rich Repeat Variant"/>
    <property type="match status" value="1"/>
</dbReference>
<dbReference type="Pfam" id="PF13646">
    <property type="entry name" value="HEAT_2"/>
    <property type="match status" value="1"/>
</dbReference>
<dbReference type="InterPro" id="IPR000595">
    <property type="entry name" value="cNMP-bd_dom"/>
</dbReference>
<feature type="transmembrane region" description="Helical" evidence="1">
    <location>
        <begin position="179"/>
        <end position="198"/>
    </location>
</feature>
<name>A0ABZ0IYS9_9BACT</name>
<evidence type="ECO:0000313" key="4">
    <source>
        <dbReference type="Proteomes" id="UP001302349"/>
    </source>
</evidence>
<dbReference type="InterPro" id="IPR016024">
    <property type="entry name" value="ARM-type_fold"/>
</dbReference>
<dbReference type="InterPro" id="IPR018490">
    <property type="entry name" value="cNMP-bd_dom_sf"/>
</dbReference>
<keyword evidence="1" id="KW-0472">Membrane</keyword>
<feature type="transmembrane region" description="Helical" evidence="1">
    <location>
        <begin position="297"/>
        <end position="317"/>
    </location>
</feature>
<keyword evidence="4" id="KW-1185">Reference proteome</keyword>
<feature type="transmembrane region" description="Helical" evidence="1">
    <location>
        <begin position="109"/>
        <end position="133"/>
    </location>
</feature>
<organism evidence="3 4">
    <name type="scientific">Imperialibacter roseus</name>
    <dbReference type="NCBI Taxonomy" id="1324217"/>
    <lineage>
        <taxon>Bacteria</taxon>
        <taxon>Pseudomonadati</taxon>
        <taxon>Bacteroidota</taxon>
        <taxon>Cytophagia</taxon>
        <taxon>Cytophagales</taxon>
        <taxon>Flammeovirgaceae</taxon>
        <taxon>Imperialibacter</taxon>
    </lineage>
</organism>
<feature type="transmembrane region" description="Helical" evidence="1">
    <location>
        <begin position="404"/>
        <end position="423"/>
    </location>
</feature>
<dbReference type="Gene3D" id="2.60.120.10">
    <property type="entry name" value="Jelly Rolls"/>
    <property type="match status" value="1"/>
</dbReference>
<dbReference type="SUPFAM" id="SSF48371">
    <property type="entry name" value="ARM repeat"/>
    <property type="match status" value="2"/>
</dbReference>
<dbReference type="RefSeq" id="WP_317491458.1">
    <property type="nucleotide sequence ID" value="NZ_CP136051.1"/>
</dbReference>
<feature type="transmembrane region" description="Helical" evidence="1">
    <location>
        <begin position="265"/>
        <end position="285"/>
    </location>
</feature>
<dbReference type="Proteomes" id="UP001302349">
    <property type="component" value="Chromosome"/>
</dbReference>
<keyword evidence="1" id="KW-1133">Transmembrane helix</keyword>
<dbReference type="PROSITE" id="PS50042">
    <property type="entry name" value="CNMP_BINDING_3"/>
    <property type="match status" value="1"/>
</dbReference>
<dbReference type="CDD" id="cd00038">
    <property type="entry name" value="CAP_ED"/>
    <property type="match status" value="1"/>
</dbReference>
<feature type="transmembrane region" description="Helical" evidence="1">
    <location>
        <begin position="329"/>
        <end position="346"/>
    </location>
</feature>
<sequence>MLQAFLKFLGGEPGEEKQMWLLLGKGFFMGIFLATYTVGAETLFISRMGEDLLGIAFFTGGFLGIVSTIVFVSLQRNINFSSLAITNTFLILAYVTLLRGTYEFYDSPWISFAFFVMMGPITAVTLLTFWGVFGRMFNLRASKRIMGGIDTGQLLATCLAFFSIPGLRRLQLINDTTDLLFISIAGAFGIFIFTLLIVKNYNLDGATKKVSREKPDTSYSDLFKSKYLGLLSLFLVFSASANVFAEYSFYESVNVMYPNETELSNFLSFYDGSIIVISFIIQSFLNDLIIGKFGLKVSLMVMPIVLGGLTIGAIVSGHIFGFEVKNEEYILFFLFTGLARLLTASLKDALENPAFKIFFLPLDIKIRFDIQSRIEGVVNEFAALISGAALIGLGLLSFFKLIHFSYIIIFLAVGVIYVAVKLYDEYKGTLKITLTRQKEALGSKGKKNENSTVNVLQREFDEHNAESIILSMKLFEKLEPIEFRKILVETLKSPHSEVRKYAYAKCRQVNNFEKLAEIKKLASYEQEEEIRNLAIEVIAFLQLAEDYKLNEVSIRKLVRSVNMEDRVFAAQVLAKLDDEKYIPLLVELARDINVNVRTAAITSAGINKWPELWPIMIENLHVPVYSNVAKAALIAGGEPTLHTVDTAFYKTGQQASTMFRVVQILGRIGGPEGVERLWKKIDFPDKAIVSEILLSLSYIGYHAKDFQAARIKIQIEAEIGDLAWNIKALTEIPKENETDHLLIQAIEEENAQNYDDIFMLLALIYDSQAVELVKENVSVGTSESVTFAVEMLDIILEDELKPKLFPVFDELKPHDRLGQLNDFYAPEAFSSYEDLLLSIVNRDYNHISRWTKAVALYRLSMIDESKVSADLIANLFNPDRLILQTSAWIIYQKDKAEYQRHTRRIRPGVKKDLDRAIVPPTFVETEEDLHMKMLLIEKAVFVKGLDLFKTIPGSVLTDVVDASEEVRMKEGVTFISKGDNGNAPIYIIVKGSVLEQDDNGRQRTLGSRDVIGFNKLVETDQFEYNYTTTSEVIFLTISMEALFDLMSKNIEMVEATLLSVKDSDQIEAEDEVMDEERLLLFSQ</sequence>
<evidence type="ECO:0000256" key="1">
    <source>
        <dbReference type="SAM" id="Phobius"/>
    </source>
</evidence>
<reference evidence="3 4" key="1">
    <citation type="journal article" date="2023" name="Microbiol. Resour. Announc.">
        <title>Complete Genome Sequence of Imperialibacter roseus strain P4T.</title>
        <authorList>
            <person name="Tizabi D.R."/>
            <person name="Bachvaroff T."/>
            <person name="Hill R.T."/>
        </authorList>
    </citation>
    <scope>NUCLEOTIDE SEQUENCE [LARGE SCALE GENOMIC DNA]</scope>
    <source>
        <strain evidence="3 4">P4T</strain>
    </source>
</reference>
<feature type="transmembrane region" description="Helical" evidence="1">
    <location>
        <begin position="20"/>
        <end position="40"/>
    </location>
</feature>
<gene>
    <name evidence="3" type="ORF">RT717_09285</name>
</gene>
<dbReference type="InterPro" id="IPR011989">
    <property type="entry name" value="ARM-like"/>
</dbReference>
<dbReference type="EMBL" id="CP136051">
    <property type="protein sequence ID" value="WOK08827.1"/>
    <property type="molecule type" value="Genomic_DNA"/>
</dbReference>
<feature type="transmembrane region" description="Helical" evidence="1">
    <location>
        <begin position="78"/>
        <end position="97"/>
    </location>
</feature>
<feature type="transmembrane region" description="Helical" evidence="1">
    <location>
        <begin position="377"/>
        <end position="398"/>
    </location>
</feature>
<dbReference type="InterPro" id="IPR014710">
    <property type="entry name" value="RmlC-like_jellyroll"/>
</dbReference>
<dbReference type="SUPFAM" id="SSF51206">
    <property type="entry name" value="cAMP-binding domain-like"/>
    <property type="match status" value="1"/>
</dbReference>